<evidence type="ECO:0000313" key="2">
    <source>
        <dbReference type="Proteomes" id="UP000789366"/>
    </source>
</evidence>
<organism evidence="1 2">
    <name type="scientific">Cetraspora pellucida</name>
    <dbReference type="NCBI Taxonomy" id="1433469"/>
    <lineage>
        <taxon>Eukaryota</taxon>
        <taxon>Fungi</taxon>
        <taxon>Fungi incertae sedis</taxon>
        <taxon>Mucoromycota</taxon>
        <taxon>Glomeromycotina</taxon>
        <taxon>Glomeromycetes</taxon>
        <taxon>Diversisporales</taxon>
        <taxon>Gigasporaceae</taxon>
        <taxon>Cetraspora</taxon>
    </lineage>
</organism>
<feature type="non-terminal residue" evidence="1">
    <location>
        <position position="1"/>
    </location>
</feature>
<protein>
    <submittedName>
        <fullName evidence="1">4539_t:CDS:1</fullName>
    </submittedName>
</protein>
<reference evidence="1" key="1">
    <citation type="submission" date="2021-06" db="EMBL/GenBank/DDBJ databases">
        <authorList>
            <person name="Kallberg Y."/>
            <person name="Tangrot J."/>
            <person name="Rosling A."/>
        </authorList>
    </citation>
    <scope>NUCLEOTIDE SEQUENCE</scope>
    <source>
        <strain evidence="1">28 12/20/2015</strain>
    </source>
</reference>
<keyword evidence="2" id="KW-1185">Reference proteome</keyword>
<proteinExistence type="predicted"/>
<evidence type="ECO:0000313" key="1">
    <source>
        <dbReference type="EMBL" id="CAG8606906.1"/>
    </source>
</evidence>
<sequence length="108" mass="12862">ILEGLEKNKRKYDEKVKAIKKKIENGEPPSCPPYIEGIFNLVQQLYDLPNIGQYLQNVKKEEKRISKYREKHYKVSRNQNDKLTQNRFKKSYEWGVTFLLTVIVMVTI</sequence>
<dbReference type="EMBL" id="CAJVPW010009581">
    <property type="protein sequence ID" value="CAG8606906.1"/>
    <property type="molecule type" value="Genomic_DNA"/>
</dbReference>
<accession>A0ACA9MS77</accession>
<name>A0ACA9MS77_9GLOM</name>
<dbReference type="Proteomes" id="UP000789366">
    <property type="component" value="Unassembled WGS sequence"/>
</dbReference>
<gene>
    <name evidence="1" type="ORF">SPELUC_LOCUS7348</name>
</gene>
<comment type="caution">
    <text evidence="1">The sequence shown here is derived from an EMBL/GenBank/DDBJ whole genome shotgun (WGS) entry which is preliminary data.</text>
</comment>